<organism evidence="9 10">
    <name type="scientific">Candidatus Wolfebacteria bacterium RIFCSPHIGHO2_01_FULL_48_22</name>
    <dbReference type="NCBI Taxonomy" id="1802555"/>
    <lineage>
        <taxon>Bacteria</taxon>
        <taxon>Candidatus Wolfeibacteriota</taxon>
    </lineage>
</organism>
<dbReference type="GO" id="GO:0045727">
    <property type="term" value="P:positive regulation of translation"/>
    <property type="evidence" value="ECO:0007669"/>
    <property type="project" value="UniProtKB-UniRule"/>
</dbReference>
<comment type="caution">
    <text evidence="9">The sequence shown here is derived from an EMBL/GenBank/DDBJ whole genome shotgun (WGS) entry which is preliminary data.</text>
</comment>
<gene>
    <name evidence="7" type="primary">lepA</name>
    <name evidence="9" type="ORF">A2755_00670</name>
</gene>
<evidence type="ECO:0000256" key="2">
    <source>
        <dbReference type="ARBA" id="ARBA00022741"/>
    </source>
</evidence>
<dbReference type="Proteomes" id="UP000177029">
    <property type="component" value="Unassembled WGS sequence"/>
</dbReference>
<evidence type="ECO:0000313" key="9">
    <source>
        <dbReference type="EMBL" id="OGM91863.1"/>
    </source>
</evidence>
<dbReference type="GO" id="GO:0005525">
    <property type="term" value="F:GTP binding"/>
    <property type="evidence" value="ECO:0007669"/>
    <property type="project" value="UniProtKB-UniRule"/>
</dbReference>
<dbReference type="GO" id="GO:0003924">
    <property type="term" value="F:GTPase activity"/>
    <property type="evidence" value="ECO:0007669"/>
    <property type="project" value="UniProtKB-UniRule"/>
</dbReference>
<sequence length="587" mass="65886">MADNIRNICIIAHIDHGKSTLADRLLEITGTVEKRKMKEQYLDQLELERERGITIKMAPVRMHYNDYIINLIDTPGHPDFGYEVSRALEAVEGAILLVDATQGIQAQTLSNFYAAQKAGLTIIPAINKVDLPAARVEEALAETAALTGVAEEKILHISGKTGAGVTELLEKVVSEVRPPQTEVKSPIPINRALIFDSFYDDHKGIVAVVRMTDGELKTGDALHLIAARERIWSKDVGYFIPRPLSAPALHAGEIGFVTTGLKDPNKIKIGDTIINSKLKLEHLRLPGYKEPSPVVFVSFFPDDANEYEHLKKALERLRLNDSAFSFEPDFNEVLGRGFKGGFLGKLHFEIVAQRLDREFGIKTVTSFPSVAYRVDTILVQNPKDLPDEFNEIQEPYIKMEIVCPNTLIGSLLGLKEKFRWGHMSTELLGDRIILRTRMPLAELISDFDDMLKSISGGFASFSYVEDGYERGDLERLDILVADELVPGLSRVLPKSAIEYESRKMVRLLKDTLPRQQFAQAIQAKAHGRILARETIPAMRKDVTGYLYGGDRTRKMKLWKKQKEGKKKLLSMAKVRISPEDFKKLLAK</sequence>
<dbReference type="InterPro" id="IPR009000">
    <property type="entry name" value="Transl_B-barrel_sf"/>
</dbReference>
<keyword evidence="6 7" id="KW-0472">Membrane</keyword>
<keyword evidence="4 7" id="KW-0648">Protein biosynthesis</keyword>
<dbReference type="GO" id="GO:0003746">
    <property type="term" value="F:translation elongation factor activity"/>
    <property type="evidence" value="ECO:0007669"/>
    <property type="project" value="UniProtKB-UniRule"/>
</dbReference>
<evidence type="ECO:0000313" key="10">
    <source>
        <dbReference type="Proteomes" id="UP000177029"/>
    </source>
</evidence>
<dbReference type="HAMAP" id="MF_00071">
    <property type="entry name" value="LepA"/>
    <property type="match status" value="1"/>
</dbReference>
<dbReference type="PANTHER" id="PTHR43512:SF4">
    <property type="entry name" value="TRANSLATION FACTOR GUF1 HOMOLOG, CHLOROPLASTIC"/>
    <property type="match status" value="1"/>
</dbReference>
<dbReference type="PRINTS" id="PR00315">
    <property type="entry name" value="ELONGATNFCT"/>
</dbReference>
<protein>
    <recommendedName>
        <fullName evidence="7">Elongation factor 4</fullName>
        <shortName evidence="7">EF-4</shortName>
        <ecNumber evidence="7">3.6.5.n1</ecNumber>
    </recommendedName>
    <alternativeName>
        <fullName evidence="7">Ribosomal back-translocase LepA</fullName>
    </alternativeName>
</protein>
<dbReference type="InterPro" id="IPR041095">
    <property type="entry name" value="EFG_II"/>
</dbReference>
<dbReference type="InterPro" id="IPR005225">
    <property type="entry name" value="Small_GTP-bd"/>
</dbReference>
<dbReference type="InterPro" id="IPR006297">
    <property type="entry name" value="EF-4"/>
</dbReference>
<feature type="binding site" evidence="7">
    <location>
        <begin position="127"/>
        <end position="130"/>
    </location>
    <ligand>
        <name>GTP</name>
        <dbReference type="ChEBI" id="CHEBI:37565"/>
    </ligand>
</feature>
<comment type="subcellular location">
    <subcellularLocation>
        <location evidence="7">Cell membrane</location>
        <topology evidence="7">Peripheral membrane protein</topology>
        <orientation evidence="7">Cytoplasmic side</orientation>
    </subcellularLocation>
</comment>
<dbReference type="PROSITE" id="PS00301">
    <property type="entry name" value="G_TR_1"/>
    <property type="match status" value="1"/>
</dbReference>
<dbReference type="NCBIfam" id="TIGR01393">
    <property type="entry name" value="lepA"/>
    <property type="match status" value="1"/>
</dbReference>
<dbReference type="InterPro" id="IPR035647">
    <property type="entry name" value="EFG_III/V"/>
</dbReference>
<keyword evidence="3 7" id="KW-0378">Hydrolase</keyword>
<dbReference type="Pfam" id="PF00679">
    <property type="entry name" value="EFG_C"/>
    <property type="match status" value="1"/>
</dbReference>
<dbReference type="Pfam" id="PF14492">
    <property type="entry name" value="EFG_III"/>
    <property type="match status" value="1"/>
</dbReference>
<dbReference type="Gene3D" id="2.40.30.10">
    <property type="entry name" value="Translation factors"/>
    <property type="match status" value="1"/>
</dbReference>
<dbReference type="Pfam" id="PF06421">
    <property type="entry name" value="LepA_C"/>
    <property type="match status" value="1"/>
</dbReference>
<dbReference type="InterPro" id="IPR031157">
    <property type="entry name" value="G_TR_CS"/>
</dbReference>
<dbReference type="EMBL" id="MGIP01000005">
    <property type="protein sequence ID" value="OGM91863.1"/>
    <property type="molecule type" value="Genomic_DNA"/>
</dbReference>
<dbReference type="AlphaFoldDB" id="A0A1F8DT95"/>
<feature type="domain" description="Tr-type G" evidence="8">
    <location>
        <begin position="3"/>
        <end position="180"/>
    </location>
</feature>
<dbReference type="SUPFAM" id="SSF52540">
    <property type="entry name" value="P-loop containing nucleoside triphosphate hydrolases"/>
    <property type="match status" value="1"/>
</dbReference>
<dbReference type="Gene3D" id="3.30.70.870">
    <property type="entry name" value="Elongation Factor G (Translational Gtpase), domain 3"/>
    <property type="match status" value="1"/>
</dbReference>
<dbReference type="InterPro" id="IPR027417">
    <property type="entry name" value="P-loop_NTPase"/>
</dbReference>
<evidence type="ECO:0000256" key="3">
    <source>
        <dbReference type="ARBA" id="ARBA00022801"/>
    </source>
</evidence>
<proteinExistence type="inferred from homology"/>
<dbReference type="SUPFAM" id="SSF54980">
    <property type="entry name" value="EF-G C-terminal domain-like"/>
    <property type="match status" value="2"/>
</dbReference>
<keyword evidence="9" id="KW-0251">Elongation factor</keyword>
<keyword evidence="5 7" id="KW-0342">GTP-binding</keyword>
<dbReference type="PANTHER" id="PTHR43512">
    <property type="entry name" value="TRANSLATION FACTOR GUF1-RELATED"/>
    <property type="match status" value="1"/>
</dbReference>
<dbReference type="InterPro" id="IPR000795">
    <property type="entry name" value="T_Tr_GTP-bd_dom"/>
</dbReference>
<dbReference type="InterPro" id="IPR038363">
    <property type="entry name" value="LepA_C_sf"/>
</dbReference>
<comment type="similarity">
    <text evidence="1 7">Belongs to the TRAFAC class translation factor GTPase superfamily. Classic translation factor GTPase family. LepA subfamily.</text>
</comment>
<dbReference type="InterPro" id="IPR013842">
    <property type="entry name" value="LepA_CTD"/>
</dbReference>
<feature type="binding site" evidence="7">
    <location>
        <begin position="15"/>
        <end position="20"/>
    </location>
    <ligand>
        <name>GTP</name>
        <dbReference type="ChEBI" id="CHEBI:37565"/>
    </ligand>
</feature>
<dbReference type="Gene3D" id="3.40.50.300">
    <property type="entry name" value="P-loop containing nucleotide triphosphate hydrolases"/>
    <property type="match status" value="1"/>
</dbReference>
<comment type="function">
    <text evidence="7">Required for accurate and efficient protein synthesis under certain stress conditions. May act as a fidelity factor of the translation reaction, by catalyzing a one-codon backward translocation of tRNAs on improperly translocated ribosomes. Back-translocation proceeds from a post-translocation (POST) complex to a pre-translocation (PRE) complex, thus giving elongation factor G a second chance to translocate the tRNAs correctly. Binds to ribosomes in a GTP-dependent manner.</text>
</comment>
<dbReference type="Gene3D" id="3.30.70.2570">
    <property type="entry name" value="Elongation factor 4, C-terminal domain"/>
    <property type="match status" value="1"/>
</dbReference>
<evidence type="ECO:0000256" key="7">
    <source>
        <dbReference type="HAMAP-Rule" id="MF_00071"/>
    </source>
</evidence>
<dbReference type="CDD" id="cd01890">
    <property type="entry name" value="LepA"/>
    <property type="match status" value="1"/>
</dbReference>
<name>A0A1F8DT95_9BACT</name>
<dbReference type="InterPro" id="IPR000640">
    <property type="entry name" value="EFG_V-like"/>
</dbReference>
<reference evidence="9 10" key="1">
    <citation type="journal article" date="2016" name="Nat. Commun.">
        <title>Thousands of microbial genomes shed light on interconnected biogeochemical processes in an aquifer system.</title>
        <authorList>
            <person name="Anantharaman K."/>
            <person name="Brown C.T."/>
            <person name="Hug L.A."/>
            <person name="Sharon I."/>
            <person name="Castelle C.J."/>
            <person name="Probst A.J."/>
            <person name="Thomas B.C."/>
            <person name="Singh A."/>
            <person name="Wilkins M.J."/>
            <person name="Karaoz U."/>
            <person name="Brodie E.L."/>
            <person name="Williams K.H."/>
            <person name="Hubbard S.S."/>
            <person name="Banfield J.F."/>
        </authorList>
    </citation>
    <scope>NUCLEOTIDE SEQUENCE [LARGE SCALE GENOMIC DNA]</scope>
</reference>
<evidence type="ECO:0000256" key="6">
    <source>
        <dbReference type="ARBA" id="ARBA00023136"/>
    </source>
</evidence>
<dbReference type="PROSITE" id="PS51722">
    <property type="entry name" value="G_TR_2"/>
    <property type="match status" value="1"/>
</dbReference>
<evidence type="ECO:0000259" key="8">
    <source>
        <dbReference type="PROSITE" id="PS51722"/>
    </source>
</evidence>
<dbReference type="SUPFAM" id="SSF50447">
    <property type="entry name" value="Translation proteins"/>
    <property type="match status" value="1"/>
</dbReference>
<comment type="catalytic activity">
    <reaction evidence="7">
        <text>GTP + H2O = GDP + phosphate + H(+)</text>
        <dbReference type="Rhea" id="RHEA:19669"/>
        <dbReference type="ChEBI" id="CHEBI:15377"/>
        <dbReference type="ChEBI" id="CHEBI:15378"/>
        <dbReference type="ChEBI" id="CHEBI:37565"/>
        <dbReference type="ChEBI" id="CHEBI:43474"/>
        <dbReference type="ChEBI" id="CHEBI:58189"/>
        <dbReference type="EC" id="3.6.5.n1"/>
    </reaction>
</comment>
<keyword evidence="2 7" id="KW-0547">Nucleotide-binding</keyword>
<dbReference type="GO" id="GO:0043022">
    <property type="term" value="F:ribosome binding"/>
    <property type="evidence" value="ECO:0007669"/>
    <property type="project" value="UniProtKB-UniRule"/>
</dbReference>
<dbReference type="NCBIfam" id="TIGR00231">
    <property type="entry name" value="small_GTP"/>
    <property type="match status" value="1"/>
</dbReference>
<evidence type="ECO:0000256" key="5">
    <source>
        <dbReference type="ARBA" id="ARBA00023134"/>
    </source>
</evidence>
<dbReference type="Gene3D" id="3.30.70.240">
    <property type="match status" value="1"/>
</dbReference>
<keyword evidence="7" id="KW-1003">Cell membrane</keyword>
<evidence type="ECO:0000256" key="1">
    <source>
        <dbReference type="ARBA" id="ARBA00005454"/>
    </source>
</evidence>
<dbReference type="EC" id="3.6.5.n1" evidence="7"/>
<dbReference type="STRING" id="1802555.A2755_00670"/>
<accession>A0A1F8DT95</accession>
<dbReference type="GO" id="GO:0005886">
    <property type="term" value="C:plasma membrane"/>
    <property type="evidence" value="ECO:0007669"/>
    <property type="project" value="UniProtKB-SubCell"/>
</dbReference>
<dbReference type="Pfam" id="PF00009">
    <property type="entry name" value="GTP_EFTU"/>
    <property type="match status" value="1"/>
</dbReference>
<evidence type="ECO:0000256" key="4">
    <source>
        <dbReference type="ARBA" id="ARBA00022917"/>
    </source>
</evidence>